<protein>
    <submittedName>
        <fullName evidence="2">Uncharacterized protein</fullName>
    </submittedName>
</protein>
<proteinExistence type="predicted"/>
<dbReference type="AlphaFoldDB" id="A0A9D4Z282"/>
<feature type="region of interest" description="Disordered" evidence="1">
    <location>
        <begin position="1"/>
        <end position="24"/>
    </location>
</feature>
<dbReference type="EMBL" id="JABFUD020000025">
    <property type="protein sequence ID" value="KAI5059018.1"/>
    <property type="molecule type" value="Genomic_DNA"/>
</dbReference>
<gene>
    <name evidence="2" type="ORF">GOP47_0025337</name>
</gene>
<keyword evidence="3" id="KW-1185">Reference proteome</keyword>
<evidence type="ECO:0000256" key="1">
    <source>
        <dbReference type="SAM" id="MobiDB-lite"/>
    </source>
</evidence>
<organism evidence="2 3">
    <name type="scientific">Adiantum capillus-veneris</name>
    <name type="common">Maidenhair fern</name>
    <dbReference type="NCBI Taxonomy" id="13818"/>
    <lineage>
        <taxon>Eukaryota</taxon>
        <taxon>Viridiplantae</taxon>
        <taxon>Streptophyta</taxon>
        <taxon>Embryophyta</taxon>
        <taxon>Tracheophyta</taxon>
        <taxon>Polypodiopsida</taxon>
        <taxon>Polypodiidae</taxon>
        <taxon>Polypodiales</taxon>
        <taxon>Pteridineae</taxon>
        <taxon>Pteridaceae</taxon>
        <taxon>Vittarioideae</taxon>
        <taxon>Adiantum</taxon>
    </lineage>
</organism>
<evidence type="ECO:0000313" key="2">
    <source>
        <dbReference type="EMBL" id="KAI5059018.1"/>
    </source>
</evidence>
<sequence length="108" mass="11576">MQQTLTPASETCLATARPAGPDPTTTKSTLFCADLSNLGSSKVRFSFLTSRASSRGVMVACARKMPRACPLLKFRRGIALCIPHVNSLEPMPNLQQSSGSLTRMTSIC</sequence>
<reference evidence="2" key="1">
    <citation type="submission" date="2021-01" db="EMBL/GenBank/DDBJ databases">
        <title>Adiantum capillus-veneris genome.</title>
        <authorList>
            <person name="Fang Y."/>
            <person name="Liao Q."/>
        </authorList>
    </citation>
    <scope>NUCLEOTIDE SEQUENCE</scope>
    <source>
        <strain evidence="2">H3</strain>
        <tissue evidence="2">Leaf</tissue>
    </source>
</reference>
<comment type="caution">
    <text evidence="2">The sequence shown here is derived from an EMBL/GenBank/DDBJ whole genome shotgun (WGS) entry which is preliminary data.</text>
</comment>
<dbReference type="Proteomes" id="UP000886520">
    <property type="component" value="Chromosome 25"/>
</dbReference>
<name>A0A9D4Z282_ADICA</name>
<accession>A0A9D4Z282</accession>
<evidence type="ECO:0000313" key="3">
    <source>
        <dbReference type="Proteomes" id="UP000886520"/>
    </source>
</evidence>